<protein>
    <recommendedName>
        <fullName evidence="4">DUF4395 domain-containing protein</fullName>
    </recommendedName>
</protein>
<dbReference type="EMBL" id="BAAAXF010000082">
    <property type="protein sequence ID" value="GAA3504931.1"/>
    <property type="molecule type" value="Genomic_DNA"/>
</dbReference>
<sequence length="479" mass="54275">MEIRPWVIVEAPDRRGLRRVVVGGETVGSVWSLHQLRKLLDRLGCPADMDLEDPACVYWRGGDSGTWPDRARRRHATVVLMTAGMLASAILNTVIGWPDALGALTFAQRMSGALILLSGAVQAVAVIAVLNHWGRRQHRSSGAVVLLGVLIALATDGLLLFMWFEEKEYTPYLLVFVPLWCWSLWALWVLVRERAWQGIPRPKTFAAGVVVTALLSAVSLAYSTMYQPAAAPMHFVLKAEFGASRADGRKPLVHVPVKLYVKNAGGIPVYIINSDYTVYGRSAEYSEGEDLMEEWRRSLDKNLYEDAERYVGRLRFTAISSGRFYRPGDSLDVGQEHVMERVFQVPVGVEFDTVNVFLQITYMRKDRGKLDVTQFRRMHRSWDEREGMYYCRPEKCGEELYYHGRVRHNNNLVNVTRKPRYVTAIWSPREKPFYSISSYHFKGVIDRSKERRDIDRYGASTAYADTEVSVAELLGAAGG</sequence>
<organism evidence="2 3">
    <name type="scientific">Streptomyces prasinosporus</name>
    <dbReference type="NCBI Taxonomy" id="68256"/>
    <lineage>
        <taxon>Bacteria</taxon>
        <taxon>Bacillati</taxon>
        <taxon>Actinomycetota</taxon>
        <taxon>Actinomycetes</taxon>
        <taxon>Kitasatosporales</taxon>
        <taxon>Streptomycetaceae</taxon>
        <taxon>Streptomyces</taxon>
        <taxon>Streptomyces albogriseolus group</taxon>
    </lineage>
</organism>
<evidence type="ECO:0000256" key="1">
    <source>
        <dbReference type="SAM" id="Phobius"/>
    </source>
</evidence>
<dbReference type="RefSeq" id="WP_345585409.1">
    <property type="nucleotide sequence ID" value="NZ_BAAAXF010000082.1"/>
</dbReference>
<keyword evidence="3" id="KW-1185">Reference proteome</keyword>
<keyword evidence="1" id="KW-0472">Membrane</keyword>
<reference evidence="3" key="1">
    <citation type="journal article" date="2019" name="Int. J. Syst. Evol. Microbiol.">
        <title>The Global Catalogue of Microorganisms (GCM) 10K type strain sequencing project: providing services to taxonomists for standard genome sequencing and annotation.</title>
        <authorList>
            <consortium name="The Broad Institute Genomics Platform"/>
            <consortium name="The Broad Institute Genome Sequencing Center for Infectious Disease"/>
            <person name="Wu L."/>
            <person name="Ma J."/>
        </authorList>
    </citation>
    <scope>NUCLEOTIDE SEQUENCE [LARGE SCALE GENOMIC DNA]</scope>
    <source>
        <strain evidence="3">JCM 4816</strain>
    </source>
</reference>
<accession>A0ABP6UEP8</accession>
<dbReference type="Proteomes" id="UP001501455">
    <property type="component" value="Unassembled WGS sequence"/>
</dbReference>
<name>A0ABP6UEP8_9ACTN</name>
<keyword evidence="1" id="KW-0812">Transmembrane</keyword>
<feature type="transmembrane region" description="Helical" evidence="1">
    <location>
        <begin position="203"/>
        <end position="222"/>
    </location>
</feature>
<keyword evidence="1" id="KW-1133">Transmembrane helix</keyword>
<evidence type="ECO:0008006" key="4">
    <source>
        <dbReference type="Google" id="ProtNLM"/>
    </source>
</evidence>
<proteinExistence type="predicted"/>
<feature type="transmembrane region" description="Helical" evidence="1">
    <location>
        <begin position="110"/>
        <end position="130"/>
    </location>
</feature>
<feature type="transmembrane region" description="Helical" evidence="1">
    <location>
        <begin position="170"/>
        <end position="191"/>
    </location>
</feature>
<evidence type="ECO:0000313" key="2">
    <source>
        <dbReference type="EMBL" id="GAA3504931.1"/>
    </source>
</evidence>
<feature type="transmembrane region" description="Helical" evidence="1">
    <location>
        <begin position="142"/>
        <end position="164"/>
    </location>
</feature>
<gene>
    <name evidence="2" type="ORF">GCM10019016_120440</name>
</gene>
<comment type="caution">
    <text evidence="2">The sequence shown here is derived from an EMBL/GenBank/DDBJ whole genome shotgun (WGS) entry which is preliminary data.</text>
</comment>
<evidence type="ECO:0000313" key="3">
    <source>
        <dbReference type="Proteomes" id="UP001501455"/>
    </source>
</evidence>
<feature type="transmembrane region" description="Helical" evidence="1">
    <location>
        <begin position="78"/>
        <end position="98"/>
    </location>
</feature>